<comment type="function">
    <text evidence="6">Ubiquitin thioesterase component of the regulatory network controlling carbon source utilization through ubiquitination and deubiquitination involving creA, creB, creC, creD and acrB. Deubiquitinates the creA catabolic repressor and the quinate permease qutD. Also plays a role in response to carbon starvation and the control of extracellular proteases activity.</text>
</comment>
<comment type="subunit">
    <text evidence="7">Interacts with creA, creC and qutD.</text>
</comment>
<proteinExistence type="inferred from homology"/>
<dbReference type="PANTHER" id="PTHR24006">
    <property type="entry name" value="UBIQUITIN CARBOXYL-TERMINAL HYDROLASE"/>
    <property type="match status" value="1"/>
</dbReference>
<dbReference type="GO" id="GO:0005829">
    <property type="term" value="C:cytosol"/>
    <property type="evidence" value="ECO:0007669"/>
    <property type="project" value="TreeGrafter"/>
</dbReference>
<dbReference type="InterPro" id="IPR028889">
    <property type="entry name" value="USP"/>
</dbReference>
<protein>
    <recommendedName>
        <fullName evidence="8">Ubiquitin carboxyl-terminal hydrolase</fullName>
        <ecNumber evidence="8">3.4.19.12</ecNumber>
    </recommendedName>
</protein>
<feature type="compositionally biased region" description="Polar residues" evidence="9">
    <location>
        <begin position="531"/>
        <end position="542"/>
    </location>
</feature>
<feature type="compositionally biased region" description="Basic and acidic residues" evidence="9">
    <location>
        <begin position="654"/>
        <end position="667"/>
    </location>
</feature>
<dbReference type="OrthoDB" id="27652at2759"/>
<dbReference type="PROSITE" id="PS00973">
    <property type="entry name" value="USP_2"/>
    <property type="match status" value="1"/>
</dbReference>
<gene>
    <name evidence="11" type="ORF">K490DRAFT_64929</name>
</gene>
<keyword evidence="5 8" id="KW-0788">Thiol protease</keyword>
<feature type="compositionally biased region" description="Polar residues" evidence="9">
    <location>
        <begin position="1"/>
        <end position="13"/>
    </location>
</feature>
<evidence type="ECO:0000256" key="7">
    <source>
        <dbReference type="ARBA" id="ARBA00038752"/>
    </source>
</evidence>
<name>A0A9P4HWS3_9PEZI</name>
<dbReference type="CDD" id="cd02663">
    <property type="entry name" value="Peptidase_C19G"/>
    <property type="match status" value="1"/>
</dbReference>
<dbReference type="Proteomes" id="UP000799776">
    <property type="component" value="Unassembled WGS sequence"/>
</dbReference>
<feature type="compositionally biased region" description="Low complexity" evidence="9">
    <location>
        <begin position="554"/>
        <end position="564"/>
    </location>
</feature>
<organism evidence="11 12">
    <name type="scientific">Saccharata proteae CBS 121410</name>
    <dbReference type="NCBI Taxonomy" id="1314787"/>
    <lineage>
        <taxon>Eukaryota</taxon>
        <taxon>Fungi</taxon>
        <taxon>Dikarya</taxon>
        <taxon>Ascomycota</taxon>
        <taxon>Pezizomycotina</taxon>
        <taxon>Dothideomycetes</taxon>
        <taxon>Dothideomycetes incertae sedis</taxon>
        <taxon>Botryosphaeriales</taxon>
        <taxon>Saccharataceae</taxon>
        <taxon>Saccharata</taxon>
    </lineage>
</organism>
<evidence type="ECO:0000256" key="9">
    <source>
        <dbReference type="SAM" id="MobiDB-lite"/>
    </source>
</evidence>
<feature type="region of interest" description="Disordered" evidence="9">
    <location>
        <begin position="520"/>
        <end position="798"/>
    </location>
</feature>
<feature type="compositionally biased region" description="Polar residues" evidence="9">
    <location>
        <begin position="668"/>
        <end position="682"/>
    </location>
</feature>
<evidence type="ECO:0000256" key="6">
    <source>
        <dbReference type="ARBA" id="ARBA00037075"/>
    </source>
</evidence>
<dbReference type="GO" id="GO:0016579">
    <property type="term" value="P:protein deubiquitination"/>
    <property type="evidence" value="ECO:0007669"/>
    <property type="project" value="InterPro"/>
</dbReference>
<dbReference type="EC" id="3.4.19.12" evidence="8"/>
<dbReference type="Gene3D" id="3.90.70.10">
    <property type="entry name" value="Cysteine proteinases"/>
    <property type="match status" value="1"/>
</dbReference>
<feature type="compositionally biased region" description="Low complexity" evidence="9">
    <location>
        <begin position="130"/>
        <end position="141"/>
    </location>
</feature>
<dbReference type="GO" id="GO:0006508">
    <property type="term" value="P:proteolysis"/>
    <property type="evidence" value="ECO:0007669"/>
    <property type="project" value="UniProtKB-KW"/>
</dbReference>
<dbReference type="InterPro" id="IPR018200">
    <property type="entry name" value="USP_CS"/>
</dbReference>
<keyword evidence="8" id="KW-0833">Ubl conjugation pathway</keyword>
<evidence type="ECO:0000256" key="8">
    <source>
        <dbReference type="RuleBase" id="RU366025"/>
    </source>
</evidence>
<evidence type="ECO:0000313" key="11">
    <source>
        <dbReference type="EMBL" id="KAF2088252.1"/>
    </source>
</evidence>
<feature type="region of interest" description="Disordered" evidence="9">
    <location>
        <begin position="1"/>
        <end position="32"/>
    </location>
</feature>
<comment type="similarity">
    <text evidence="2 8">Belongs to the peptidase C19 family.</text>
</comment>
<dbReference type="InterPro" id="IPR001394">
    <property type="entry name" value="Peptidase_C19_UCH"/>
</dbReference>
<evidence type="ECO:0000313" key="12">
    <source>
        <dbReference type="Proteomes" id="UP000799776"/>
    </source>
</evidence>
<dbReference type="PROSITE" id="PS00972">
    <property type="entry name" value="USP_1"/>
    <property type="match status" value="1"/>
</dbReference>
<keyword evidence="3 8" id="KW-0645">Protease</keyword>
<dbReference type="PANTHER" id="PTHR24006:SF733">
    <property type="entry name" value="RE52890P"/>
    <property type="match status" value="1"/>
</dbReference>
<dbReference type="AlphaFoldDB" id="A0A9P4HWS3"/>
<reference evidence="11" key="1">
    <citation type="journal article" date="2020" name="Stud. Mycol.">
        <title>101 Dothideomycetes genomes: a test case for predicting lifestyles and emergence of pathogens.</title>
        <authorList>
            <person name="Haridas S."/>
            <person name="Albert R."/>
            <person name="Binder M."/>
            <person name="Bloem J."/>
            <person name="Labutti K."/>
            <person name="Salamov A."/>
            <person name="Andreopoulos B."/>
            <person name="Baker S."/>
            <person name="Barry K."/>
            <person name="Bills G."/>
            <person name="Bluhm B."/>
            <person name="Cannon C."/>
            <person name="Castanera R."/>
            <person name="Culley D."/>
            <person name="Daum C."/>
            <person name="Ezra D."/>
            <person name="Gonzalez J."/>
            <person name="Henrissat B."/>
            <person name="Kuo A."/>
            <person name="Liang C."/>
            <person name="Lipzen A."/>
            <person name="Lutzoni F."/>
            <person name="Magnuson J."/>
            <person name="Mondo S."/>
            <person name="Nolan M."/>
            <person name="Ohm R."/>
            <person name="Pangilinan J."/>
            <person name="Park H.-J."/>
            <person name="Ramirez L."/>
            <person name="Alfaro M."/>
            <person name="Sun H."/>
            <person name="Tritt A."/>
            <person name="Yoshinaga Y."/>
            <person name="Zwiers L.-H."/>
            <person name="Turgeon B."/>
            <person name="Goodwin S."/>
            <person name="Spatafora J."/>
            <person name="Crous P."/>
            <person name="Grigoriev I."/>
        </authorList>
    </citation>
    <scope>NUCLEOTIDE SEQUENCE</scope>
    <source>
        <strain evidence="11">CBS 121410</strain>
    </source>
</reference>
<feature type="compositionally biased region" description="Basic and acidic residues" evidence="9">
    <location>
        <begin position="737"/>
        <end position="748"/>
    </location>
</feature>
<feature type="domain" description="USP" evidence="10">
    <location>
        <begin position="56"/>
        <end position="492"/>
    </location>
</feature>
<accession>A0A9P4HWS3</accession>
<dbReference type="SUPFAM" id="SSF54001">
    <property type="entry name" value="Cysteine proteinases"/>
    <property type="match status" value="1"/>
</dbReference>
<dbReference type="Pfam" id="PF00443">
    <property type="entry name" value="UCH"/>
    <property type="match status" value="1"/>
</dbReference>
<comment type="catalytic activity">
    <reaction evidence="1 8">
        <text>Thiol-dependent hydrolysis of ester, thioester, amide, peptide and isopeptide bonds formed by the C-terminal Gly of ubiquitin (a 76-residue protein attached to proteins as an intracellular targeting signal).</text>
        <dbReference type="EC" id="3.4.19.12"/>
    </reaction>
</comment>
<dbReference type="CDD" id="cd22265">
    <property type="entry name" value="UDM1_RNF168"/>
    <property type="match status" value="1"/>
</dbReference>
<dbReference type="GO" id="GO:0004843">
    <property type="term" value="F:cysteine-type deubiquitinase activity"/>
    <property type="evidence" value="ECO:0007669"/>
    <property type="project" value="UniProtKB-UniRule"/>
</dbReference>
<sequence length="798" mass="88224">MTSFLSRFKTNPTPVSPNAAVVPARKDPNAPQPTPLEKLLAADAGPIRTDGSDKFFGFENFGSTCYANSIIQCLYYSVPFRESVINFPTRSPEDVLLDRTTSGLPRINTDTSPAGNVAAQKAALSPAKQMSMMVGSPVSSPKKPGTPGAMTVSPGMKPEDNKDSPEYKKKQAMTAGPVLAMDYENSRTYGMSESLFTSLKDIFEAIIAHRSRVGVVSPQKFLETLRRENEMFRTAMHQDAHEFLNLLLNEVVENVEQFSKAMVEAESERENGSAVAPAMPAGLSSAVIKNSASNTGWVHELFEGTLTSETRCLTCENTSQRDEAFLDLSVDLEQHTSVTSCLRKFSEEEMLCERNKFHCDNCGGLQEAEKRMKVKRLPRILALHLKRFKYTEDLQRLQKLFHRVVYPYYLRLFNTTDDAEDPDRLYELYAVVVHIGGGPYHGHYVSIIKTQDRGWLLFDDEMVEPVDKSYVRNFFGGENVLACAYVLFYQETTFEAMQREQEAEGVDAFAAAAEVAKEGVPVGTKADEPPTNGSAYPFSPTTPAEELDTFNIHSDSPAAAAPLSSSPPPTARTPIETAFATGGATSLGLKRSDPAVREEKARRAKEEKERKLLEKELEKQAKQKRKEMESKRRENYRKQEDEYKAAIAASKASKAQEDKRQTDDNSNDKQPVLSSSLSTSPAKDSPASTAGAASAAGNRENGHHTPSHSLGSSSGSKMSLNRFRQSSISLRHRPKFWSRDEGRAHDVSTPEPGSSSPLTGPESGTDHHQQQQQQHQQPEKKPNRFSLGRKKSSMLGLG</sequence>
<feature type="region of interest" description="Disordered" evidence="9">
    <location>
        <begin position="128"/>
        <end position="171"/>
    </location>
</feature>
<keyword evidence="4 8" id="KW-0378">Hydrolase</keyword>
<evidence type="ECO:0000256" key="2">
    <source>
        <dbReference type="ARBA" id="ARBA00009085"/>
    </source>
</evidence>
<dbReference type="EMBL" id="ML978717">
    <property type="protein sequence ID" value="KAF2088252.1"/>
    <property type="molecule type" value="Genomic_DNA"/>
</dbReference>
<dbReference type="InterPro" id="IPR038765">
    <property type="entry name" value="Papain-like_cys_pep_sf"/>
</dbReference>
<comment type="caution">
    <text evidence="11">The sequence shown here is derived from an EMBL/GenBank/DDBJ whole genome shotgun (WGS) entry which is preliminary data.</text>
</comment>
<dbReference type="GO" id="GO:0005634">
    <property type="term" value="C:nucleus"/>
    <property type="evidence" value="ECO:0007669"/>
    <property type="project" value="TreeGrafter"/>
</dbReference>
<evidence type="ECO:0000256" key="4">
    <source>
        <dbReference type="ARBA" id="ARBA00022801"/>
    </source>
</evidence>
<dbReference type="PROSITE" id="PS50235">
    <property type="entry name" value="USP_3"/>
    <property type="match status" value="1"/>
</dbReference>
<feature type="compositionally biased region" description="Low complexity" evidence="9">
    <location>
        <begin position="687"/>
        <end position="697"/>
    </location>
</feature>
<dbReference type="FunFam" id="3.90.70.10:FF:000075">
    <property type="entry name" value="Ubiquitin carboxyl-terminal hydrolase creB"/>
    <property type="match status" value="1"/>
</dbReference>
<feature type="compositionally biased region" description="Basic and acidic residues" evidence="9">
    <location>
        <begin position="590"/>
        <end position="644"/>
    </location>
</feature>
<evidence type="ECO:0000256" key="5">
    <source>
        <dbReference type="ARBA" id="ARBA00022807"/>
    </source>
</evidence>
<keyword evidence="12" id="KW-1185">Reference proteome</keyword>
<dbReference type="InterPro" id="IPR050164">
    <property type="entry name" value="Peptidase_C19"/>
</dbReference>
<evidence type="ECO:0000259" key="10">
    <source>
        <dbReference type="PROSITE" id="PS50235"/>
    </source>
</evidence>
<evidence type="ECO:0000256" key="3">
    <source>
        <dbReference type="ARBA" id="ARBA00022670"/>
    </source>
</evidence>
<feature type="compositionally biased region" description="Low complexity" evidence="9">
    <location>
        <begin position="707"/>
        <end position="719"/>
    </location>
</feature>
<evidence type="ECO:0000256" key="1">
    <source>
        <dbReference type="ARBA" id="ARBA00000707"/>
    </source>
</evidence>
<feature type="compositionally biased region" description="Basic and acidic residues" evidence="9">
    <location>
        <begin position="157"/>
        <end position="169"/>
    </location>
</feature>